<organism evidence="3 4">
    <name type="scientific">Hymenobacter armeniacus</name>
    <dbReference type="NCBI Taxonomy" id="2771358"/>
    <lineage>
        <taxon>Bacteria</taxon>
        <taxon>Pseudomonadati</taxon>
        <taxon>Bacteroidota</taxon>
        <taxon>Cytophagia</taxon>
        <taxon>Cytophagales</taxon>
        <taxon>Hymenobacteraceae</taxon>
        <taxon>Hymenobacter</taxon>
    </lineage>
</organism>
<evidence type="ECO:0000313" key="3">
    <source>
        <dbReference type="EMBL" id="MBD2724530.1"/>
    </source>
</evidence>
<evidence type="ECO:0000256" key="1">
    <source>
        <dbReference type="SAM" id="SignalP"/>
    </source>
</evidence>
<reference evidence="3 4" key="1">
    <citation type="submission" date="2020-09" db="EMBL/GenBank/DDBJ databases">
        <authorList>
            <person name="Kim M.K."/>
        </authorList>
    </citation>
    <scope>NUCLEOTIDE SEQUENCE [LARGE SCALE GENOMIC DNA]</scope>
    <source>
        <strain evidence="3 4">BT189</strain>
    </source>
</reference>
<dbReference type="RefSeq" id="WP_190928427.1">
    <property type="nucleotide sequence ID" value="NZ_JACXAC010000007.1"/>
</dbReference>
<sequence length="193" mass="19933">MKKVILSLALVAGISATASAQASFGVKAGASLTTLGGPDASGFSNKVGLNAGVLANLAFGDALSLQPEVLFSMKGAADSDNSKNKINLNYIDVPVMLQYNADGLFFEAGPQVGFLASAKATDGTNDVDVKDQLNTVDFGYAVGLGYKLETGPMIGLRYNGGITSIDKEQSGTTAAKIRNNAFQLYVGFMFGGK</sequence>
<accession>A0ABR8JX49</accession>
<feature type="chain" id="PRO_5046781080" evidence="1">
    <location>
        <begin position="21"/>
        <end position="193"/>
    </location>
</feature>
<feature type="signal peptide" evidence="1">
    <location>
        <begin position="1"/>
        <end position="20"/>
    </location>
</feature>
<dbReference type="Pfam" id="PF13568">
    <property type="entry name" value="OMP_b-brl_2"/>
    <property type="match status" value="1"/>
</dbReference>
<dbReference type="InterPro" id="IPR025665">
    <property type="entry name" value="Beta-barrel_OMP_2"/>
</dbReference>
<keyword evidence="1" id="KW-0732">Signal</keyword>
<dbReference type="EMBL" id="JACXAC010000007">
    <property type="protein sequence ID" value="MBD2724530.1"/>
    <property type="molecule type" value="Genomic_DNA"/>
</dbReference>
<evidence type="ECO:0000313" key="4">
    <source>
        <dbReference type="Proteomes" id="UP000606003"/>
    </source>
</evidence>
<proteinExistence type="predicted"/>
<keyword evidence="4" id="KW-1185">Reference proteome</keyword>
<gene>
    <name evidence="3" type="ORF">IC234_20545</name>
</gene>
<protein>
    <submittedName>
        <fullName evidence="3">PorT family protein</fullName>
    </submittedName>
</protein>
<dbReference type="Proteomes" id="UP000606003">
    <property type="component" value="Unassembled WGS sequence"/>
</dbReference>
<name>A0ABR8JX49_9BACT</name>
<comment type="caution">
    <text evidence="3">The sequence shown here is derived from an EMBL/GenBank/DDBJ whole genome shotgun (WGS) entry which is preliminary data.</text>
</comment>
<feature type="domain" description="Outer membrane protein beta-barrel" evidence="2">
    <location>
        <begin position="22"/>
        <end position="166"/>
    </location>
</feature>
<evidence type="ECO:0000259" key="2">
    <source>
        <dbReference type="Pfam" id="PF13568"/>
    </source>
</evidence>